<dbReference type="AlphaFoldDB" id="A0A8X6TMI6"/>
<dbReference type="Proteomes" id="UP000887013">
    <property type="component" value="Unassembled WGS sequence"/>
</dbReference>
<reference evidence="1" key="1">
    <citation type="submission" date="2020-08" db="EMBL/GenBank/DDBJ databases">
        <title>Multicomponent nature underlies the extraordinary mechanical properties of spider dragline silk.</title>
        <authorList>
            <person name="Kono N."/>
            <person name="Nakamura H."/>
            <person name="Mori M."/>
            <person name="Yoshida Y."/>
            <person name="Ohtoshi R."/>
            <person name="Malay A.D."/>
            <person name="Moran D.A.P."/>
            <person name="Tomita M."/>
            <person name="Numata K."/>
            <person name="Arakawa K."/>
        </authorList>
    </citation>
    <scope>NUCLEOTIDE SEQUENCE</scope>
</reference>
<organism evidence="1 2">
    <name type="scientific">Nephila pilipes</name>
    <name type="common">Giant wood spider</name>
    <name type="synonym">Nephila maculata</name>
    <dbReference type="NCBI Taxonomy" id="299642"/>
    <lineage>
        <taxon>Eukaryota</taxon>
        <taxon>Metazoa</taxon>
        <taxon>Ecdysozoa</taxon>
        <taxon>Arthropoda</taxon>
        <taxon>Chelicerata</taxon>
        <taxon>Arachnida</taxon>
        <taxon>Araneae</taxon>
        <taxon>Araneomorphae</taxon>
        <taxon>Entelegynae</taxon>
        <taxon>Araneoidea</taxon>
        <taxon>Nephilidae</taxon>
        <taxon>Nephila</taxon>
    </lineage>
</organism>
<evidence type="ECO:0000313" key="1">
    <source>
        <dbReference type="EMBL" id="GFT35267.1"/>
    </source>
</evidence>
<protein>
    <submittedName>
        <fullName evidence="1">Uncharacterized protein</fullName>
    </submittedName>
</protein>
<feature type="non-terminal residue" evidence="1">
    <location>
        <position position="1"/>
    </location>
</feature>
<dbReference type="EMBL" id="BMAW01108689">
    <property type="protein sequence ID" value="GFT35267.1"/>
    <property type="molecule type" value="Genomic_DNA"/>
</dbReference>
<proteinExistence type="predicted"/>
<evidence type="ECO:0000313" key="2">
    <source>
        <dbReference type="Proteomes" id="UP000887013"/>
    </source>
</evidence>
<accession>A0A8X6TMI6</accession>
<name>A0A8X6TMI6_NEPPI</name>
<sequence>KSPSDSIAILLKTYLKDTIYSNRYEKMYFCRKAGRSRTHLCLPRTPRTRKARQKRVLLVEE</sequence>
<keyword evidence="2" id="KW-1185">Reference proteome</keyword>
<gene>
    <name evidence="1" type="ORF">NPIL_487191</name>
</gene>
<comment type="caution">
    <text evidence="1">The sequence shown here is derived from an EMBL/GenBank/DDBJ whole genome shotgun (WGS) entry which is preliminary data.</text>
</comment>